<dbReference type="KEGG" id="pbt:ING2E5B_1425"/>
<sequence>MVKSEVNDNLIYVTVLLYIYFKIRINLPKIDKIRDI</sequence>
<evidence type="ECO:0000313" key="2">
    <source>
        <dbReference type="EMBL" id="CEA16173.1"/>
    </source>
</evidence>
<evidence type="ECO:0000313" key="3">
    <source>
        <dbReference type="Proteomes" id="UP000032417"/>
    </source>
</evidence>
<dbReference type="EMBL" id="LN515532">
    <property type="protein sequence ID" value="CEA16173.1"/>
    <property type="molecule type" value="Genomic_DNA"/>
</dbReference>
<feature type="transmembrane region" description="Helical" evidence="1">
    <location>
        <begin position="6"/>
        <end position="23"/>
    </location>
</feature>
<dbReference type="Proteomes" id="UP000032417">
    <property type="component" value="Chromosome 1"/>
</dbReference>
<dbReference type="STRING" id="1562970.ING2E5B_1425"/>
<proteinExistence type="predicted"/>
<name>A0A098C178_9BACT</name>
<reference evidence="2 3" key="1">
    <citation type="submission" date="2014-08" db="EMBL/GenBank/DDBJ databases">
        <authorList>
            <person name="Wibberg D."/>
        </authorList>
    </citation>
    <scope>NUCLEOTIDE SEQUENCE [LARGE SCALE GENOMIC DNA]</scope>
    <source>
        <strain evidence="3">ING2-E5B</strain>
    </source>
</reference>
<dbReference type="HOGENOM" id="CLU_3357680_0_0_10"/>
<keyword evidence="1" id="KW-0812">Transmembrane</keyword>
<gene>
    <name evidence="2" type="ORF">ING2E5B_1425</name>
</gene>
<accession>A0A098C178</accession>
<keyword evidence="1" id="KW-1133">Transmembrane helix</keyword>
<organism evidence="2 3">
    <name type="scientific">Fermentimonas caenicola</name>
    <dbReference type="NCBI Taxonomy" id="1562970"/>
    <lineage>
        <taxon>Bacteria</taxon>
        <taxon>Pseudomonadati</taxon>
        <taxon>Bacteroidota</taxon>
        <taxon>Bacteroidia</taxon>
        <taxon>Bacteroidales</taxon>
        <taxon>Dysgonomonadaceae</taxon>
        <taxon>Fermentimonas</taxon>
    </lineage>
</organism>
<keyword evidence="1" id="KW-0472">Membrane</keyword>
<dbReference type="AlphaFoldDB" id="A0A098C178"/>
<evidence type="ECO:0000256" key="1">
    <source>
        <dbReference type="SAM" id="Phobius"/>
    </source>
</evidence>
<protein>
    <submittedName>
        <fullName evidence="2">Putative membrane protein</fullName>
    </submittedName>
</protein>
<keyword evidence="3" id="KW-1185">Reference proteome</keyword>